<protein>
    <submittedName>
        <fullName evidence="2">Uncharacterized protein</fullName>
    </submittedName>
</protein>
<gene>
    <name evidence="2" type="ORF">CEXT_39901</name>
</gene>
<evidence type="ECO:0000256" key="1">
    <source>
        <dbReference type="SAM" id="MobiDB-lite"/>
    </source>
</evidence>
<name>A0AAV4SWT4_CAEEX</name>
<dbReference type="AlphaFoldDB" id="A0AAV4SWT4"/>
<dbReference type="EMBL" id="BPLR01010004">
    <property type="protein sequence ID" value="GIY36048.1"/>
    <property type="molecule type" value="Genomic_DNA"/>
</dbReference>
<feature type="compositionally biased region" description="Polar residues" evidence="1">
    <location>
        <begin position="1"/>
        <end position="14"/>
    </location>
</feature>
<keyword evidence="3" id="KW-1185">Reference proteome</keyword>
<feature type="region of interest" description="Disordered" evidence="1">
    <location>
        <begin position="1"/>
        <end position="26"/>
    </location>
</feature>
<sequence>MFVRTNLPTPTNHANEFHLKRSPGLQRPSLTFGSTEPELCYAECQDLSPLAARTLNDALKPHISATGVEGVGRLRNGFGV</sequence>
<accession>A0AAV4SWT4</accession>
<comment type="caution">
    <text evidence="2">The sequence shown here is derived from an EMBL/GenBank/DDBJ whole genome shotgun (WGS) entry which is preliminary data.</text>
</comment>
<organism evidence="2 3">
    <name type="scientific">Caerostris extrusa</name>
    <name type="common">Bark spider</name>
    <name type="synonym">Caerostris bankana</name>
    <dbReference type="NCBI Taxonomy" id="172846"/>
    <lineage>
        <taxon>Eukaryota</taxon>
        <taxon>Metazoa</taxon>
        <taxon>Ecdysozoa</taxon>
        <taxon>Arthropoda</taxon>
        <taxon>Chelicerata</taxon>
        <taxon>Arachnida</taxon>
        <taxon>Araneae</taxon>
        <taxon>Araneomorphae</taxon>
        <taxon>Entelegynae</taxon>
        <taxon>Araneoidea</taxon>
        <taxon>Araneidae</taxon>
        <taxon>Caerostris</taxon>
    </lineage>
</organism>
<evidence type="ECO:0000313" key="2">
    <source>
        <dbReference type="EMBL" id="GIY36048.1"/>
    </source>
</evidence>
<proteinExistence type="predicted"/>
<evidence type="ECO:0000313" key="3">
    <source>
        <dbReference type="Proteomes" id="UP001054945"/>
    </source>
</evidence>
<reference evidence="2 3" key="1">
    <citation type="submission" date="2021-06" db="EMBL/GenBank/DDBJ databases">
        <title>Caerostris extrusa draft genome.</title>
        <authorList>
            <person name="Kono N."/>
            <person name="Arakawa K."/>
        </authorList>
    </citation>
    <scope>NUCLEOTIDE SEQUENCE [LARGE SCALE GENOMIC DNA]</scope>
</reference>
<dbReference type="Proteomes" id="UP001054945">
    <property type="component" value="Unassembled WGS sequence"/>
</dbReference>